<dbReference type="HOGENOM" id="CLU_053639_1_0_2"/>
<dbReference type="Pfam" id="PF06745">
    <property type="entry name" value="ATPase"/>
    <property type="match status" value="1"/>
</dbReference>
<reference evidence="4 5" key="1">
    <citation type="submission" date="2011-10" db="EMBL/GenBank/DDBJ databases">
        <title>The Improved High-Quality Draft genome of Methanoplanus limicola DSM 2279.</title>
        <authorList>
            <consortium name="US DOE Joint Genome Institute (JGI-PGF)"/>
            <person name="Lucas S."/>
            <person name="Copeland A."/>
            <person name="Lapidus A."/>
            <person name="Glavina del Rio T."/>
            <person name="Dalin E."/>
            <person name="Tice H."/>
            <person name="Bruce D."/>
            <person name="Goodwin L."/>
            <person name="Pitluck S."/>
            <person name="Peters L."/>
            <person name="Mikhailova N."/>
            <person name="Lu M."/>
            <person name="Kyrpides N."/>
            <person name="Mavromatis K."/>
            <person name="Ivanova N."/>
            <person name="Markowitz V."/>
            <person name="Cheng J.-F."/>
            <person name="Hugenholtz P."/>
            <person name="Woyke T."/>
            <person name="Wu D."/>
            <person name="Wirth R."/>
            <person name="Brambilla E.-M."/>
            <person name="Klenk H.-P."/>
            <person name="Eisen J.A."/>
        </authorList>
    </citation>
    <scope>NUCLEOTIDE SEQUENCE [LARGE SCALE GENOMIC DNA]</scope>
    <source>
        <strain evidence="4 5">DSM 2279</strain>
    </source>
</reference>
<evidence type="ECO:0000259" key="3">
    <source>
        <dbReference type="Pfam" id="PF06745"/>
    </source>
</evidence>
<proteinExistence type="predicted"/>
<dbReference type="PANTHER" id="PTHR43637:SF3">
    <property type="entry name" value="FLAGELLA-RELATED PROTEIN H-RELATED"/>
    <property type="match status" value="1"/>
</dbReference>
<dbReference type="SUPFAM" id="SSF52540">
    <property type="entry name" value="P-loop containing nucleoside triphosphate hydrolases"/>
    <property type="match status" value="1"/>
</dbReference>
<dbReference type="RefSeq" id="WP_004076907.1">
    <property type="nucleotide sequence ID" value="NZ_CM001436.1"/>
</dbReference>
<protein>
    <submittedName>
        <fullName evidence="4">HTR-like protein</fullName>
    </submittedName>
</protein>
<feature type="domain" description="KaiC-like" evidence="3">
    <location>
        <begin position="10"/>
        <end position="241"/>
    </location>
</feature>
<organism evidence="4 5">
    <name type="scientific">Methanoplanus limicola DSM 2279</name>
    <dbReference type="NCBI Taxonomy" id="937775"/>
    <lineage>
        <taxon>Archaea</taxon>
        <taxon>Methanobacteriati</taxon>
        <taxon>Methanobacteriota</taxon>
        <taxon>Stenosarchaea group</taxon>
        <taxon>Methanomicrobia</taxon>
        <taxon>Methanomicrobiales</taxon>
        <taxon>Methanomicrobiaceae</taxon>
        <taxon>Methanoplanus</taxon>
    </lineage>
</organism>
<evidence type="ECO:0000256" key="1">
    <source>
        <dbReference type="ARBA" id="ARBA00022741"/>
    </source>
</evidence>
<keyword evidence="5" id="KW-1185">Reference proteome</keyword>
<keyword evidence="2" id="KW-0067">ATP-binding</keyword>
<dbReference type="InterPro" id="IPR014774">
    <property type="entry name" value="KaiC-like_dom"/>
</dbReference>
<evidence type="ECO:0000256" key="2">
    <source>
        <dbReference type="ARBA" id="ARBA00022840"/>
    </source>
</evidence>
<dbReference type="AlphaFoldDB" id="H1YZW9"/>
<evidence type="ECO:0000313" key="4">
    <source>
        <dbReference type="EMBL" id="EHQ35176.1"/>
    </source>
</evidence>
<dbReference type="Proteomes" id="UP000005741">
    <property type="component" value="Chromosome"/>
</dbReference>
<dbReference type="GO" id="GO:0005524">
    <property type="term" value="F:ATP binding"/>
    <property type="evidence" value="ECO:0007669"/>
    <property type="project" value="UniProtKB-KW"/>
</dbReference>
<dbReference type="Gene3D" id="3.40.50.300">
    <property type="entry name" value="P-loop containing nucleotide triphosphate hydrolases"/>
    <property type="match status" value="1"/>
</dbReference>
<name>H1YZW9_9EURY</name>
<sequence length="276" mass="30674">MEEVTAERMPTGISSLDPVLDGGIPPGSVVLLSGTQGSGNREFVYSSIIFLANMKKSGQIRENTILPGEIAYITFTRLSSSILKEISLSFKKDLIVGIEENVRFIDLSEIYFESTIVPTGWYSDSTILERFQKKSSDDSLIGALAAKLNELPDKSLIIIDSISDVATGFSDPNGWKEIVGFLRGLQRISKKWNSTIMILISEGILPEQKFMEIADCCDALVNFSWEESSGRKRQRIMFFEKFAGVMPHLEENDLVKFGVKISPEAGFEVSNIRVVI</sequence>
<gene>
    <name evidence="4" type="ORF">Metlim_1062</name>
</gene>
<dbReference type="EMBL" id="CM001436">
    <property type="protein sequence ID" value="EHQ35176.1"/>
    <property type="molecule type" value="Genomic_DNA"/>
</dbReference>
<dbReference type="InterPro" id="IPR027417">
    <property type="entry name" value="P-loop_NTPase"/>
</dbReference>
<evidence type="ECO:0000313" key="5">
    <source>
        <dbReference type="Proteomes" id="UP000005741"/>
    </source>
</evidence>
<dbReference type="InParanoid" id="H1YZW9"/>
<keyword evidence="1" id="KW-0547">Nucleotide-binding</keyword>
<dbReference type="STRING" id="937775.Metlim_1062"/>
<accession>H1YZW9</accession>
<dbReference type="OrthoDB" id="337234at2157"/>
<dbReference type="PANTHER" id="PTHR43637">
    <property type="entry name" value="UPF0273 PROTEIN TM_0370"/>
    <property type="match status" value="1"/>
</dbReference>